<gene>
    <name evidence="2" type="ORF">DI533_06200</name>
</gene>
<organism evidence="2 3">
    <name type="scientific">Cereibacter sphaeroides</name>
    <name type="common">Rhodobacter sphaeroides</name>
    <dbReference type="NCBI Taxonomy" id="1063"/>
    <lineage>
        <taxon>Bacteria</taxon>
        <taxon>Pseudomonadati</taxon>
        <taxon>Pseudomonadota</taxon>
        <taxon>Alphaproteobacteria</taxon>
        <taxon>Rhodobacterales</taxon>
        <taxon>Paracoccaceae</taxon>
        <taxon>Cereibacter</taxon>
    </lineage>
</organism>
<feature type="transmembrane region" description="Helical" evidence="1">
    <location>
        <begin position="46"/>
        <end position="74"/>
    </location>
</feature>
<proteinExistence type="predicted"/>
<dbReference type="InterPro" id="IPR021737">
    <property type="entry name" value="Phage_phiKZ_Orf197"/>
</dbReference>
<reference evidence="2 3" key="1">
    <citation type="submission" date="2017-08" db="EMBL/GenBank/DDBJ databases">
        <title>Infants hospitalized years apart are colonized by the same room-sourced microbial strains.</title>
        <authorList>
            <person name="Brooks B."/>
            <person name="Olm M.R."/>
            <person name="Firek B.A."/>
            <person name="Baker R."/>
            <person name="Thomas B.C."/>
            <person name="Morowitz M.J."/>
            <person name="Banfield J.F."/>
        </authorList>
    </citation>
    <scope>NUCLEOTIDE SEQUENCE [LARGE SCALE GENOMIC DNA]</scope>
    <source>
        <strain evidence="2">S2_003_000_R2_11</strain>
    </source>
</reference>
<keyword evidence="1" id="KW-0812">Transmembrane</keyword>
<keyword evidence="1" id="KW-0472">Membrane</keyword>
<evidence type="ECO:0000313" key="3">
    <source>
        <dbReference type="Proteomes" id="UP000248975"/>
    </source>
</evidence>
<dbReference type="EMBL" id="QFQS01000001">
    <property type="protein sequence ID" value="PZR00187.1"/>
    <property type="molecule type" value="Genomic_DNA"/>
</dbReference>
<name>A0A2W5SED0_CERSP</name>
<evidence type="ECO:0000313" key="2">
    <source>
        <dbReference type="EMBL" id="PZR00187.1"/>
    </source>
</evidence>
<dbReference type="Pfam" id="PF11750">
    <property type="entry name" value="DUF3307"/>
    <property type="match status" value="1"/>
</dbReference>
<accession>A0A2W5SED0</accession>
<evidence type="ECO:0000256" key="1">
    <source>
        <dbReference type="SAM" id="Phobius"/>
    </source>
</evidence>
<sequence length="127" mass="14419">MSVQTTDVLLLILLLQLKHVIADFFLQNSYMIENRRYYGHPGGLLHVAIHLVGSLIALLIMGTAALTILAMLAVEGVFHYHLDWSKDNFVASRQLTPRDAMYWYATGVDQALHQFTYLGMAVWWVLA</sequence>
<comment type="caution">
    <text evidence="2">The sequence shown here is derived from an EMBL/GenBank/DDBJ whole genome shotgun (WGS) entry which is preliminary data.</text>
</comment>
<dbReference type="AlphaFoldDB" id="A0A2W5SED0"/>
<protein>
    <submittedName>
        <fullName evidence="2">DUF3307 domain-containing protein</fullName>
    </submittedName>
</protein>
<dbReference type="Proteomes" id="UP000248975">
    <property type="component" value="Unassembled WGS sequence"/>
</dbReference>
<keyword evidence="1" id="KW-1133">Transmembrane helix</keyword>